<sequence length="269" mass="29635">MFLRQILALPFIFLALPAASSQADALLDALGIPEVIAVMQDEGVAYGAELAEDLIPGGPSPSWNATVQRIYSVEKMEASVREGFREALADTDLDPLLAFFRTTQGQRIVRLEISARRALVDEDVEEQARAAFRNLDGSDDDRLRLLDEFVEVNDLIEANVVGALNSSYQFYRGLAEGGAVGMSEDEIVSDVWAQEEETRVDTREWLYGYLLMAYGPLEPEVIEDYTALSRTEAGAAMNRALFAGFDDMYGDISYALGLAAARQMQGQDL</sequence>
<keyword evidence="4" id="KW-1185">Reference proteome</keyword>
<dbReference type="STRING" id="1387277.SAMN06295998_101372"/>
<keyword evidence="1" id="KW-0732">Signal</keyword>
<dbReference type="OrthoDB" id="7841298at2"/>
<evidence type="ECO:0000313" key="3">
    <source>
        <dbReference type="EMBL" id="SMC45205.1"/>
    </source>
</evidence>
<feature type="chain" id="PRO_5013252576" description="DUF2059 domain-containing protein" evidence="1">
    <location>
        <begin position="24"/>
        <end position="269"/>
    </location>
</feature>
<accession>A0A1W1Z9Z1</accession>
<evidence type="ECO:0000313" key="4">
    <source>
        <dbReference type="Proteomes" id="UP000192330"/>
    </source>
</evidence>
<feature type="domain" description="DUF2059" evidence="2">
    <location>
        <begin position="74"/>
        <end position="131"/>
    </location>
</feature>
<organism evidence="3 4">
    <name type="scientific">Primorskyibacter flagellatus</name>
    <dbReference type="NCBI Taxonomy" id="1387277"/>
    <lineage>
        <taxon>Bacteria</taxon>
        <taxon>Pseudomonadati</taxon>
        <taxon>Pseudomonadota</taxon>
        <taxon>Alphaproteobacteria</taxon>
        <taxon>Rhodobacterales</taxon>
        <taxon>Roseobacteraceae</taxon>
        <taxon>Primorskyibacter</taxon>
    </lineage>
</organism>
<dbReference type="InterPro" id="IPR018637">
    <property type="entry name" value="DUF2059"/>
</dbReference>
<evidence type="ECO:0000259" key="2">
    <source>
        <dbReference type="Pfam" id="PF09832"/>
    </source>
</evidence>
<dbReference type="EMBL" id="FWYD01000001">
    <property type="protein sequence ID" value="SMC45205.1"/>
    <property type="molecule type" value="Genomic_DNA"/>
</dbReference>
<name>A0A1W1Z9Z1_9RHOB</name>
<dbReference type="RefSeq" id="WP_084350309.1">
    <property type="nucleotide sequence ID" value="NZ_FWYD01000001.1"/>
</dbReference>
<dbReference type="AlphaFoldDB" id="A0A1W1Z9Z1"/>
<feature type="signal peptide" evidence="1">
    <location>
        <begin position="1"/>
        <end position="23"/>
    </location>
</feature>
<reference evidence="3 4" key="1">
    <citation type="submission" date="2017-04" db="EMBL/GenBank/DDBJ databases">
        <authorList>
            <person name="Afonso C.L."/>
            <person name="Miller P.J."/>
            <person name="Scott M.A."/>
            <person name="Spackman E."/>
            <person name="Goraichik I."/>
            <person name="Dimitrov K.M."/>
            <person name="Suarez D.L."/>
            <person name="Swayne D.E."/>
        </authorList>
    </citation>
    <scope>NUCLEOTIDE SEQUENCE [LARGE SCALE GENOMIC DNA]</scope>
    <source>
        <strain evidence="3 4">CGMCC 1.12644</strain>
    </source>
</reference>
<proteinExistence type="predicted"/>
<evidence type="ECO:0000256" key="1">
    <source>
        <dbReference type="SAM" id="SignalP"/>
    </source>
</evidence>
<protein>
    <recommendedName>
        <fullName evidence="2">DUF2059 domain-containing protein</fullName>
    </recommendedName>
</protein>
<gene>
    <name evidence="3" type="ORF">SAMN06295998_101372</name>
</gene>
<dbReference type="Pfam" id="PF09832">
    <property type="entry name" value="DUF2059"/>
    <property type="match status" value="1"/>
</dbReference>
<dbReference type="Proteomes" id="UP000192330">
    <property type="component" value="Unassembled WGS sequence"/>
</dbReference>